<comment type="caution">
    <text evidence="1">The sequence shown here is derived from an EMBL/GenBank/DDBJ whole genome shotgun (WGS) entry which is preliminary data.</text>
</comment>
<dbReference type="Proteomes" id="UP000322873">
    <property type="component" value="Unassembled WGS sequence"/>
</dbReference>
<sequence>MNIQFPSFPEAHLTTNSKILPNSIIDRQNGKEATSREARSIRNTTHVCSFGLSSPSLFPNLGSPSSVHNTVSDLIMPLCLDYVQFHSSFSSPFLFSYYQLLICVVLYACPHSLAPSSFSQLYESKPDYLEYIQ</sequence>
<keyword evidence="2" id="KW-1185">Reference proteome</keyword>
<reference evidence="1 2" key="1">
    <citation type="submission" date="2019-06" db="EMBL/GenBank/DDBJ databases">
        <title>Genome Sequence of the Brown Rot Fungal Pathogen Monilinia fructicola.</title>
        <authorList>
            <person name="De Miccolis Angelini R.M."/>
            <person name="Landi L."/>
            <person name="Abate D."/>
            <person name="Pollastro S."/>
            <person name="Romanazzi G."/>
            <person name="Faretra F."/>
        </authorList>
    </citation>
    <scope>NUCLEOTIDE SEQUENCE [LARGE SCALE GENOMIC DNA]</scope>
    <source>
        <strain evidence="1 2">Mfrc123</strain>
    </source>
</reference>
<dbReference type="EMBL" id="VICG01000013">
    <property type="protein sequence ID" value="KAA8566022.1"/>
    <property type="molecule type" value="Genomic_DNA"/>
</dbReference>
<organism evidence="1 2">
    <name type="scientific">Monilinia fructicola</name>
    <name type="common">Brown rot fungus</name>
    <name type="synonym">Ciboria fructicola</name>
    <dbReference type="NCBI Taxonomy" id="38448"/>
    <lineage>
        <taxon>Eukaryota</taxon>
        <taxon>Fungi</taxon>
        <taxon>Dikarya</taxon>
        <taxon>Ascomycota</taxon>
        <taxon>Pezizomycotina</taxon>
        <taxon>Leotiomycetes</taxon>
        <taxon>Helotiales</taxon>
        <taxon>Sclerotiniaceae</taxon>
        <taxon>Monilinia</taxon>
    </lineage>
</organism>
<protein>
    <submittedName>
        <fullName evidence="1">Uncharacterized protein</fullName>
    </submittedName>
</protein>
<name>A0A5M9JDW9_MONFR</name>
<proteinExistence type="predicted"/>
<evidence type="ECO:0000313" key="1">
    <source>
        <dbReference type="EMBL" id="KAA8566022.1"/>
    </source>
</evidence>
<dbReference type="AlphaFoldDB" id="A0A5M9JDW9"/>
<accession>A0A5M9JDW9</accession>
<evidence type="ECO:0000313" key="2">
    <source>
        <dbReference type="Proteomes" id="UP000322873"/>
    </source>
</evidence>
<gene>
    <name evidence="1" type="ORF">EYC84_009822</name>
</gene>